<keyword evidence="2" id="KW-0472">Membrane</keyword>
<reference evidence="4 5" key="1">
    <citation type="journal article" date="2016" name="Nat. Commun.">
        <title>Ectomycorrhizal ecology is imprinted in the genome of the dominant symbiotic fungus Cenococcum geophilum.</title>
        <authorList>
            <consortium name="DOE Joint Genome Institute"/>
            <person name="Peter M."/>
            <person name="Kohler A."/>
            <person name="Ohm R.A."/>
            <person name="Kuo A."/>
            <person name="Krutzmann J."/>
            <person name="Morin E."/>
            <person name="Arend M."/>
            <person name="Barry K.W."/>
            <person name="Binder M."/>
            <person name="Choi C."/>
            <person name="Clum A."/>
            <person name="Copeland A."/>
            <person name="Grisel N."/>
            <person name="Haridas S."/>
            <person name="Kipfer T."/>
            <person name="LaButti K."/>
            <person name="Lindquist E."/>
            <person name="Lipzen A."/>
            <person name="Maire R."/>
            <person name="Meier B."/>
            <person name="Mihaltcheva S."/>
            <person name="Molinier V."/>
            <person name="Murat C."/>
            <person name="Poggeler S."/>
            <person name="Quandt C.A."/>
            <person name="Sperisen C."/>
            <person name="Tritt A."/>
            <person name="Tisserant E."/>
            <person name="Crous P.W."/>
            <person name="Henrissat B."/>
            <person name="Nehls U."/>
            <person name="Egli S."/>
            <person name="Spatafora J.W."/>
            <person name="Grigoriev I.V."/>
            <person name="Martin F.M."/>
        </authorList>
    </citation>
    <scope>NUCLEOTIDE SEQUENCE [LARGE SCALE GENOMIC DNA]</scope>
    <source>
        <strain evidence="4 5">CBS 207.34</strain>
    </source>
</reference>
<evidence type="ECO:0000256" key="1">
    <source>
        <dbReference type="SAM" id="MobiDB-lite"/>
    </source>
</evidence>
<feature type="transmembrane region" description="Helical" evidence="2">
    <location>
        <begin position="197"/>
        <end position="223"/>
    </location>
</feature>
<feature type="transmembrane region" description="Helical" evidence="2">
    <location>
        <begin position="130"/>
        <end position="149"/>
    </location>
</feature>
<name>A0A8E2EU59_9PEZI</name>
<keyword evidence="2" id="KW-1133">Transmembrane helix</keyword>
<dbReference type="InterPro" id="IPR056136">
    <property type="entry name" value="DUF7719"/>
</dbReference>
<evidence type="ECO:0000259" key="3">
    <source>
        <dbReference type="Pfam" id="PF24841"/>
    </source>
</evidence>
<accession>A0A8E2EU59</accession>
<feature type="transmembrane region" description="Helical" evidence="2">
    <location>
        <begin position="161"/>
        <end position="177"/>
    </location>
</feature>
<dbReference type="AlphaFoldDB" id="A0A8E2EU59"/>
<sequence>MAEPNQPSNRKQRRAAARNDVKNGGSPFKPTTELSQEGVEFLLAHPDRSGPKGKTLFQLAEERQAELNKQKATKWTVGNNTPESEVPFDDDPIGPFGNAILYSISLSMLHFTLDVIVYSQYREEVIWNEIFKRMGTALPIFLFIVYMLHTKTATHFPALRNLFFLVTSISAGCYMVYSGNSHGYFFVMKTAPPIGTLWVWSVVEMQLPYALVSVVAVAGYLWWNGFEAF</sequence>
<dbReference type="Proteomes" id="UP000250140">
    <property type="component" value="Unassembled WGS sequence"/>
</dbReference>
<feature type="domain" description="DUF7719" evidence="3">
    <location>
        <begin position="160"/>
        <end position="227"/>
    </location>
</feature>
<evidence type="ECO:0000313" key="5">
    <source>
        <dbReference type="Proteomes" id="UP000250140"/>
    </source>
</evidence>
<keyword evidence="2" id="KW-0812">Transmembrane</keyword>
<dbReference type="Pfam" id="PF24841">
    <property type="entry name" value="DUF7719"/>
    <property type="match status" value="1"/>
</dbReference>
<keyword evidence="5" id="KW-1185">Reference proteome</keyword>
<dbReference type="PANTHER" id="PTHR37846">
    <property type="entry name" value="YALI0B21296P"/>
    <property type="match status" value="1"/>
</dbReference>
<gene>
    <name evidence="4" type="ORF">AOQ84DRAFT_433260</name>
</gene>
<dbReference type="EMBL" id="KV750399">
    <property type="protein sequence ID" value="OCL04957.1"/>
    <property type="molecule type" value="Genomic_DNA"/>
</dbReference>
<dbReference type="OrthoDB" id="5597489at2759"/>
<feature type="region of interest" description="Disordered" evidence="1">
    <location>
        <begin position="1"/>
        <end position="33"/>
    </location>
</feature>
<evidence type="ECO:0000256" key="2">
    <source>
        <dbReference type="SAM" id="Phobius"/>
    </source>
</evidence>
<feature type="transmembrane region" description="Helical" evidence="2">
    <location>
        <begin position="99"/>
        <end position="118"/>
    </location>
</feature>
<evidence type="ECO:0000313" key="4">
    <source>
        <dbReference type="EMBL" id="OCL04957.1"/>
    </source>
</evidence>
<organism evidence="4 5">
    <name type="scientific">Glonium stellatum</name>
    <dbReference type="NCBI Taxonomy" id="574774"/>
    <lineage>
        <taxon>Eukaryota</taxon>
        <taxon>Fungi</taxon>
        <taxon>Dikarya</taxon>
        <taxon>Ascomycota</taxon>
        <taxon>Pezizomycotina</taxon>
        <taxon>Dothideomycetes</taxon>
        <taxon>Pleosporomycetidae</taxon>
        <taxon>Gloniales</taxon>
        <taxon>Gloniaceae</taxon>
        <taxon>Glonium</taxon>
    </lineage>
</organism>
<proteinExistence type="predicted"/>
<protein>
    <recommendedName>
        <fullName evidence="3">DUF7719 domain-containing protein</fullName>
    </recommendedName>
</protein>
<dbReference type="PANTHER" id="PTHR37846:SF1">
    <property type="entry name" value="DEACETYLASE-LIKE PROTEIN"/>
    <property type="match status" value="1"/>
</dbReference>